<accession>A0ABU7JPY3</accession>
<name>A0ABU7JPY3_9NOCA</name>
<reference evidence="1 2" key="1">
    <citation type="submission" date="2023-08" db="EMBL/GenBank/DDBJ databases">
        <authorList>
            <person name="Girao M."/>
            <person name="Carvalho M.F."/>
        </authorList>
    </citation>
    <scope>NUCLEOTIDE SEQUENCE [LARGE SCALE GENOMIC DNA]</scope>
    <source>
        <strain evidence="1 2">CC-R104</strain>
    </source>
</reference>
<sequence>MDDFSALSPAATALLRTRGPLGSRELARALSEQGFGDAEQIANALEFGDALDDPVVAQTDDGRFVALDAVLEGRVFTHRLTSAEIDADAIAVFDVLLPVCIPSLDTSIRVAMPGIDDDILHARGLTDVAWAQFGVVLLPEGFLAGSASGELIAATVHDGAMVVEPRPEQNVQAGTLGRWLATVTAHLPGPEGAAYLETDLLDALVRDPALAADTCRPVSEQLSEFGLARSGNRLTAASASPERVAEESDLVAAAGQSFARAFELDAASARAAMSFLALVGSLVGEDSVVDGATVDSHFGDPDDFRALADPHTARVCVPTRRSADWSSRRGAWPTRANICCAEVLELRARVLTGSSATPGRPTGILWKRNADTVFRRPRTRISLRPCTRWRRSRRWAATAPPACCCSSEHPTGPTIRCIRFCSISSRSSDRTWGETTDAGAGPAASTRCVISARSTPRCPSGRCGCTPRQV</sequence>
<evidence type="ECO:0000313" key="1">
    <source>
        <dbReference type="EMBL" id="MEE2031959.1"/>
    </source>
</evidence>
<evidence type="ECO:0000313" key="2">
    <source>
        <dbReference type="Proteomes" id="UP001331936"/>
    </source>
</evidence>
<dbReference type="EMBL" id="JAUZMZ010000029">
    <property type="protein sequence ID" value="MEE2031959.1"/>
    <property type="molecule type" value="Genomic_DNA"/>
</dbReference>
<organism evidence="1 2">
    <name type="scientific">Rhodococcus chondri</name>
    <dbReference type="NCBI Taxonomy" id="3065941"/>
    <lineage>
        <taxon>Bacteria</taxon>
        <taxon>Bacillati</taxon>
        <taxon>Actinomycetota</taxon>
        <taxon>Actinomycetes</taxon>
        <taxon>Mycobacteriales</taxon>
        <taxon>Nocardiaceae</taxon>
        <taxon>Rhodococcus</taxon>
    </lineage>
</organism>
<comment type="caution">
    <text evidence="1">The sequence shown here is derived from an EMBL/GenBank/DDBJ whole genome shotgun (WGS) entry which is preliminary data.</text>
</comment>
<dbReference type="Proteomes" id="UP001331936">
    <property type="component" value="Unassembled WGS sequence"/>
</dbReference>
<keyword evidence="2" id="KW-1185">Reference proteome</keyword>
<gene>
    <name evidence="1" type="ORF">Q8814_07525</name>
</gene>
<protein>
    <submittedName>
        <fullName evidence="1">Uncharacterized protein</fullName>
    </submittedName>
</protein>
<proteinExistence type="predicted"/>